<organism evidence="7 8">
    <name type="scientific">Sulfurimonas gotlandica (strain DSM 19862 / JCM 16533 / GD1)</name>
    <dbReference type="NCBI Taxonomy" id="929558"/>
    <lineage>
        <taxon>Bacteria</taxon>
        <taxon>Pseudomonadati</taxon>
        <taxon>Campylobacterota</taxon>
        <taxon>Epsilonproteobacteria</taxon>
        <taxon>Campylobacterales</taxon>
        <taxon>Sulfurimonadaceae</taxon>
        <taxon>Sulfurimonas</taxon>
    </lineage>
</organism>
<evidence type="ECO:0000256" key="4">
    <source>
        <dbReference type="ARBA" id="ARBA00022825"/>
    </source>
</evidence>
<dbReference type="Pfam" id="PF03572">
    <property type="entry name" value="Peptidase_S41"/>
    <property type="match status" value="1"/>
</dbReference>
<dbReference type="SUPFAM" id="SSF52096">
    <property type="entry name" value="ClpP/crotonase"/>
    <property type="match status" value="1"/>
</dbReference>
<dbReference type="EC" id="3.4.21.-" evidence="7"/>
<evidence type="ECO:0000256" key="1">
    <source>
        <dbReference type="ARBA" id="ARBA00009179"/>
    </source>
</evidence>
<dbReference type="eggNOG" id="COG0793">
    <property type="taxonomic scope" value="Bacteria"/>
</dbReference>
<dbReference type="CDD" id="cd07560">
    <property type="entry name" value="Peptidase_S41_CPP"/>
    <property type="match status" value="1"/>
</dbReference>
<dbReference type="CDD" id="cd06782">
    <property type="entry name" value="cpPDZ_CPP-like"/>
    <property type="match status" value="1"/>
</dbReference>
<dbReference type="SMART" id="SM00228">
    <property type="entry name" value="PDZ"/>
    <property type="match status" value="1"/>
</dbReference>
<dbReference type="Gene3D" id="3.90.226.10">
    <property type="entry name" value="2-enoyl-CoA Hydratase, Chain A, domain 1"/>
    <property type="match status" value="1"/>
</dbReference>
<dbReference type="GO" id="GO:0008236">
    <property type="term" value="F:serine-type peptidase activity"/>
    <property type="evidence" value="ECO:0007669"/>
    <property type="project" value="UniProtKB-KW"/>
</dbReference>
<keyword evidence="3 5" id="KW-0378">Hydrolase</keyword>
<evidence type="ECO:0000313" key="8">
    <source>
        <dbReference type="Proteomes" id="UP000006431"/>
    </source>
</evidence>
<dbReference type="GO" id="GO:0030288">
    <property type="term" value="C:outer membrane-bounded periplasmic space"/>
    <property type="evidence" value="ECO:0007669"/>
    <property type="project" value="TreeGrafter"/>
</dbReference>
<dbReference type="InterPro" id="IPR036034">
    <property type="entry name" value="PDZ_sf"/>
</dbReference>
<dbReference type="GO" id="GO:0006508">
    <property type="term" value="P:proteolysis"/>
    <property type="evidence" value="ECO:0007669"/>
    <property type="project" value="UniProtKB-KW"/>
</dbReference>
<dbReference type="EMBL" id="AFRZ01000001">
    <property type="protein sequence ID" value="EHP30347.1"/>
    <property type="molecule type" value="Genomic_DNA"/>
</dbReference>
<dbReference type="InterPro" id="IPR029030">
    <property type="entry name" value="Caspase-like_dom_sf"/>
</dbReference>
<dbReference type="InterPro" id="IPR029045">
    <property type="entry name" value="ClpP/crotonase-like_dom_sf"/>
</dbReference>
<dbReference type="Gene3D" id="2.30.42.10">
    <property type="match status" value="1"/>
</dbReference>
<comment type="similarity">
    <text evidence="1 5">Belongs to the peptidase S41A family.</text>
</comment>
<dbReference type="PANTHER" id="PTHR32060">
    <property type="entry name" value="TAIL-SPECIFIC PROTEASE"/>
    <property type="match status" value="1"/>
</dbReference>
<dbReference type="OrthoDB" id="9812068at2"/>
<dbReference type="GO" id="GO:0004197">
    <property type="term" value="F:cysteine-type endopeptidase activity"/>
    <property type="evidence" value="ECO:0007669"/>
    <property type="project" value="InterPro"/>
</dbReference>
<feature type="domain" description="PDZ" evidence="6">
    <location>
        <begin position="133"/>
        <end position="201"/>
    </location>
</feature>
<dbReference type="SMART" id="SM00245">
    <property type="entry name" value="TSPc"/>
    <property type="match status" value="1"/>
</dbReference>
<accession>H1FVW5</accession>
<evidence type="ECO:0000256" key="5">
    <source>
        <dbReference type="RuleBase" id="RU004404"/>
    </source>
</evidence>
<dbReference type="InterPro" id="IPR001478">
    <property type="entry name" value="PDZ"/>
</dbReference>
<dbReference type="PROSITE" id="PS50106">
    <property type="entry name" value="PDZ"/>
    <property type="match status" value="1"/>
</dbReference>
<proteinExistence type="inferred from homology"/>
<evidence type="ECO:0000256" key="3">
    <source>
        <dbReference type="ARBA" id="ARBA00022801"/>
    </source>
</evidence>
<dbReference type="PANTHER" id="PTHR32060:SF22">
    <property type="entry name" value="CARBOXYL-TERMINAL-PROCESSING PEPTIDASE 3, CHLOROPLASTIC"/>
    <property type="match status" value="1"/>
</dbReference>
<keyword evidence="4 5" id="KW-0720">Serine protease</keyword>
<accession>B6BIJ2</accession>
<evidence type="ECO:0000256" key="2">
    <source>
        <dbReference type="ARBA" id="ARBA00022670"/>
    </source>
</evidence>
<reference evidence="7 8" key="1">
    <citation type="journal article" date="2012" name="Proc. Natl. Acad. Sci. U.S.A.">
        <title>Genome and physiology of a model Epsilonproteobacterium responsible for sulfide detoxification in marine oxygen depletion zones.</title>
        <authorList>
            <person name="Grote J."/>
            <person name="Schott T."/>
            <person name="Bruckner C.G."/>
            <person name="Glockner F.O."/>
            <person name="Jost G."/>
            <person name="Teeling H."/>
            <person name="Labrenz M."/>
            <person name="Jurgens K."/>
        </authorList>
    </citation>
    <scope>NUCLEOTIDE SEQUENCE [LARGE SCALE GENOMIC DNA]</scope>
    <source>
        <strain evidence="7 8">GD1</strain>
    </source>
</reference>
<dbReference type="HOGENOM" id="CLU_385840_0_0_7"/>
<dbReference type="SUPFAM" id="SSF50156">
    <property type="entry name" value="PDZ domain-like"/>
    <property type="match status" value="1"/>
</dbReference>
<dbReference type="GO" id="GO:0007165">
    <property type="term" value="P:signal transduction"/>
    <property type="evidence" value="ECO:0007669"/>
    <property type="project" value="TreeGrafter"/>
</dbReference>
<dbReference type="Proteomes" id="UP000006431">
    <property type="component" value="Unassembled WGS sequence"/>
</dbReference>
<dbReference type="AlphaFoldDB" id="B6BIJ2"/>
<dbReference type="SUPFAM" id="SSF52129">
    <property type="entry name" value="Caspase-like"/>
    <property type="match status" value="1"/>
</dbReference>
<dbReference type="NCBIfam" id="TIGR00225">
    <property type="entry name" value="prc"/>
    <property type="match status" value="1"/>
</dbReference>
<dbReference type="Pfam" id="PF13180">
    <property type="entry name" value="PDZ_2"/>
    <property type="match status" value="1"/>
</dbReference>
<dbReference type="Gene3D" id="3.30.750.44">
    <property type="match status" value="1"/>
</dbReference>
<dbReference type="Pfam" id="PF00656">
    <property type="entry name" value="Peptidase_C14"/>
    <property type="match status" value="1"/>
</dbReference>
<sequence>MKIIIAVLSFFIFTTSLFGLDAKVKYDKVISSVEKYYYIAFTKDQIINKGIAEFLASTSLLNADAKKKINTKFTFYDNKYGADSKECAYEKIKTIIEFLLQQMFSNEEVYDILIHSTMNSLDAHSSYLDKKHMQELKVQTEGVFGGLGITVSKKEKKLTVVSPLDNTPAFRAGIKAGDIILKINELPCENMSLNKAVSLMRGKVDTSINLTISRKGELIPITIVRELIKIRSVDARELPNDILYLKISTFDKKVINDLSKAIKNYETNGMGIILDLRNNPGGLLSEAVDVVDMFMNRGNIITQQGRSSFDKVSYDTSKEKTLTEAPLVVLINAGSASASEIVSGALQVHHRATLMGERSFGKGYVQAILPIDEEESVKLTVAEYLLADGKSIHNIGIKPDYEIDADIVDGYDRVLEAAQDYLNNKAIFDEKYLAKAYGIQTLSKRFRNKNIAQKEAKVYEATLRDRFKKIQKAPADSTKWLISIGIENYEYTADVKYSKKSAELFSELLQKKYGIEDHHSLVLVDGEATMGRIKNKMKRLLRQVKAGDTIYFYYNGHGIPVPSQKNEPYLLPNDVEPEFASDDKFFKMQNIYNLLSQTDADKVIAIIDSCFSGGNDGAHLIKGVAATRLVPKEVSFNKKKMVILFAGRGTQYSNMYEQKGHRLFSYYVMDSILKGRDDVEMLYNEVYVNVKDESFKMGDMHLQEPTVVGNKKLNFR</sequence>
<gene>
    <name evidence="7" type="primary">ctpA2</name>
    <name evidence="7" type="ORF">SMGD1_1824</name>
</gene>
<dbReference type="InterPro" id="IPR005151">
    <property type="entry name" value="Tail-specific_protease"/>
</dbReference>
<dbReference type="InterPro" id="IPR011600">
    <property type="entry name" value="Pept_C14_caspase"/>
</dbReference>
<evidence type="ECO:0000259" key="6">
    <source>
        <dbReference type="PROSITE" id="PS50106"/>
    </source>
</evidence>
<dbReference type="FunFam" id="2.30.42.10:FF:000063">
    <property type="entry name" value="Peptidase, S41 family"/>
    <property type="match status" value="1"/>
</dbReference>
<keyword evidence="2 5" id="KW-0645">Protease</keyword>
<dbReference type="RefSeq" id="WP_008336994.1">
    <property type="nucleotide sequence ID" value="NZ_AFRZ01000001.1"/>
</dbReference>
<dbReference type="InterPro" id="IPR004447">
    <property type="entry name" value="Peptidase_S41A"/>
</dbReference>
<name>B6BIJ2_SULGG</name>
<dbReference type="Gene3D" id="3.40.50.1460">
    <property type="match status" value="1"/>
</dbReference>
<dbReference type="STRING" id="929558.SMGD1_1824"/>
<dbReference type="PATRIC" id="fig|929558.5.peg.1819"/>
<comment type="caution">
    <text evidence="7">The sequence shown here is derived from an EMBL/GenBank/DDBJ whole genome shotgun (WGS) entry which is preliminary data.</text>
</comment>
<keyword evidence="8" id="KW-1185">Reference proteome</keyword>
<evidence type="ECO:0000313" key="7">
    <source>
        <dbReference type="EMBL" id="EHP30347.1"/>
    </source>
</evidence>
<protein>
    <submittedName>
        <fullName evidence="7">Periplasmic protease, S41A subfamily</fullName>
        <ecNumber evidence="7">3.4.21.-</ecNumber>
    </submittedName>
</protein>